<dbReference type="RefSeq" id="WP_108729715.1">
    <property type="nucleotide sequence ID" value="NZ_CP025786.1"/>
</dbReference>
<evidence type="ECO:0000313" key="3">
    <source>
        <dbReference type="Proteomes" id="UP000244655"/>
    </source>
</evidence>
<gene>
    <name evidence="2" type="ORF">CR532_04810</name>
</gene>
<reference evidence="2 3" key="1">
    <citation type="submission" date="2018-01" db="EMBL/GenBank/DDBJ databases">
        <title>Genome sequence of Borrelia tachyglossi.</title>
        <authorList>
            <person name="Gofton A.W."/>
        </authorList>
    </citation>
    <scope>NUCLEOTIDE SEQUENCE [LARGE SCALE GENOMIC DNA]</scope>
    <source>
        <strain evidence="2 3">Bc-F10-1268</strain>
        <plasmid evidence="2 3">pl78</plasmid>
    </source>
</reference>
<geneLocation type="plasmid" evidence="2 3">
    <name>pl78</name>
</geneLocation>
<evidence type="ECO:0000256" key="1">
    <source>
        <dbReference type="SAM" id="Phobius"/>
    </source>
</evidence>
<proteinExistence type="predicted"/>
<keyword evidence="1" id="KW-0472">Membrane</keyword>
<name>A0A2S1LYH2_9SPIR</name>
<organism evidence="2 3">
    <name type="scientific">Candidatus Borreliella tachyglossi</name>
    <dbReference type="NCBI Taxonomy" id="1964448"/>
    <lineage>
        <taxon>Bacteria</taxon>
        <taxon>Pseudomonadati</taxon>
        <taxon>Spirochaetota</taxon>
        <taxon>Spirochaetia</taxon>
        <taxon>Spirochaetales</taxon>
        <taxon>Borreliaceae</taxon>
        <taxon>Borreliella</taxon>
    </lineage>
</organism>
<dbReference type="Gene3D" id="1.20.120.20">
    <property type="entry name" value="Apolipoprotein"/>
    <property type="match status" value="1"/>
</dbReference>
<keyword evidence="1" id="KW-0812">Transmembrane</keyword>
<sequence>MKVQSEEALNATMHDSLDKLGKVNKDYHSVPIGDQIANYYVLQERVNSIQDRMLDGFKHLDEKSNNITNDLNAKIEDIKNHLNTKISRVETSLNTKMDGVEVRFNDKMDGVEIRINDKIDGVEIRINGKIDGVNGEMVRFGSVISSIDYKLGFKGQLVASLTVMGAIGAVYFVSQGLVVVVRQLVGQVG</sequence>
<keyword evidence="1" id="KW-1133">Transmembrane helix</keyword>
<keyword evidence="2" id="KW-0614">Plasmid</keyword>
<protein>
    <submittedName>
        <fullName evidence="2">Uncharacterized protein</fullName>
    </submittedName>
</protein>
<feature type="transmembrane region" description="Helical" evidence="1">
    <location>
        <begin position="157"/>
        <end position="181"/>
    </location>
</feature>
<dbReference type="EMBL" id="CP025786">
    <property type="protein sequence ID" value="AWG43321.1"/>
    <property type="molecule type" value="Genomic_DNA"/>
</dbReference>
<accession>A0A2S1LYH2</accession>
<evidence type="ECO:0000313" key="2">
    <source>
        <dbReference type="EMBL" id="AWG43321.1"/>
    </source>
</evidence>
<dbReference type="Proteomes" id="UP000244655">
    <property type="component" value="Plasmid pl78"/>
</dbReference>
<keyword evidence="3" id="KW-1185">Reference proteome</keyword>
<dbReference type="AlphaFoldDB" id="A0A2S1LYH2"/>